<dbReference type="Pfam" id="PF07963">
    <property type="entry name" value="N_methyl"/>
    <property type="match status" value="1"/>
</dbReference>
<dbReference type="KEGG" id="bvo:Pan97_00930"/>
<dbReference type="PANTHER" id="PTHR30093:SF2">
    <property type="entry name" value="TYPE II SECRETION SYSTEM PROTEIN H"/>
    <property type="match status" value="1"/>
</dbReference>
<dbReference type="Gene3D" id="3.30.700.10">
    <property type="entry name" value="Glycoprotein, Type 4 Pilin"/>
    <property type="match status" value="1"/>
</dbReference>
<dbReference type="AlphaFoldDB" id="A0A518C1M5"/>
<keyword evidence="4" id="KW-1185">Reference proteome</keyword>
<evidence type="ECO:0000313" key="4">
    <source>
        <dbReference type="Proteomes" id="UP000318626"/>
    </source>
</evidence>
<dbReference type="InterPro" id="IPR045584">
    <property type="entry name" value="Pilin-like"/>
</dbReference>
<sequence>MCASAKASRRLGFTLVELLVVIAIIGVLIALLLPAVQQAREAARRMSCTNKLKQFGLAFHNYHDTFGTFPPGYIVLGHTTGCLDRPQDQQRAPWGVHILPFIEQGNLYDQFDFNSRFSCNYEHRATSGNNHALATTTNEAFHCPSDPWGKNFQTSYVVSSGGGPPTPATGQGCVATSTSNFVTYNNGIFFVNSKVGFRDIVDGTSASYMMGESTFVVHPDGPSNSNAKYSFWAGGVYTQATWRYYTNAGGAVEPIMQPYTGAKTPDNVYCEGCVGRTYSSWHPGGCNMLIADASVHFMPETLDLAIHRQLGAIADGGPVGGLP</sequence>
<dbReference type="NCBIfam" id="TIGR04294">
    <property type="entry name" value="pre_pil_HX9DG"/>
    <property type="match status" value="1"/>
</dbReference>
<dbReference type="Proteomes" id="UP000318626">
    <property type="component" value="Chromosome"/>
</dbReference>
<reference evidence="4" key="1">
    <citation type="submission" date="2019-02" db="EMBL/GenBank/DDBJ databases">
        <title>Deep-cultivation of Planctomycetes and their phenomic and genomic characterization uncovers novel biology.</title>
        <authorList>
            <person name="Wiegand S."/>
            <person name="Jogler M."/>
            <person name="Boedeker C."/>
            <person name="Pinto D."/>
            <person name="Vollmers J."/>
            <person name="Rivas-Marin E."/>
            <person name="Kohn T."/>
            <person name="Peeters S.H."/>
            <person name="Heuer A."/>
            <person name="Rast P."/>
            <person name="Oberbeckmann S."/>
            <person name="Bunk B."/>
            <person name="Jeske O."/>
            <person name="Meyerdierks A."/>
            <person name="Storesund J.E."/>
            <person name="Kallscheuer N."/>
            <person name="Luecker S."/>
            <person name="Lage O.M."/>
            <person name="Pohl T."/>
            <person name="Merkel B.J."/>
            <person name="Hornburger P."/>
            <person name="Mueller R.-W."/>
            <person name="Bruemmer F."/>
            <person name="Labrenz M."/>
            <person name="Spormann A.M."/>
            <person name="Op den Camp H."/>
            <person name="Overmann J."/>
            <person name="Amann R."/>
            <person name="Jetten M.S.M."/>
            <person name="Mascher T."/>
            <person name="Medema M.H."/>
            <person name="Devos D.P."/>
            <person name="Kaster A.-K."/>
            <person name="Ovreas L."/>
            <person name="Rohde M."/>
            <person name="Galperin M.Y."/>
            <person name="Jogler C."/>
        </authorList>
    </citation>
    <scope>NUCLEOTIDE SEQUENCE [LARGE SCALE GENOMIC DNA]</scope>
    <source>
        <strain evidence="4">Pan97</strain>
    </source>
</reference>
<feature type="domain" description="DUF1559" evidence="2">
    <location>
        <begin position="37"/>
        <end position="304"/>
    </location>
</feature>
<dbReference type="Pfam" id="PF07596">
    <property type="entry name" value="SBP_bac_10"/>
    <property type="match status" value="1"/>
</dbReference>
<dbReference type="InterPro" id="IPR011453">
    <property type="entry name" value="DUF1559"/>
</dbReference>
<evidence type="ECO:0000259" key="2">
    <source>
        <dbReference type="Pfam" id="PF07596"/>
    </source>
</evidence>
<proteinExistence type="predicted"/>
<dbReference type="InterPro" id="IPR027558">
    <property type="entry name" value="Pre_pil_HX9DG_C"/>
</dbReference>
<dbReference type="SUPFAM" id="SSF54523">
    <property type="entry name" value="Pili subunits"/>
    <property type="match status" value="1"/>
</dbReference>
<dbReference type="NCBIfam" id="TIGR02532">
    <property type="entry name" value="IV_pilin_GFxxxE"/>
    <property type="match status" value="1"/>
</dbReference>
<keyword evidence="1" id="KW-0812">Transmembrane</keyword>
<dbReference type="PANTHER" id="PTHR30093">
    <property type="entry name" value="GENERAL SECRETION PATHWAY PROTEIN G"/>
    <property type="match status" value="1"/>
</dbReference>
<dbReference type="OrthoDB" id="263984at2"/>
<evidence type="ECO:0000313" key="3">
    <source>
        <dbReference type="EMBL" id="QDU73126.1"/>
    </source>
</evidence>
<accession>A0A518C1M5</accession>
<gene>
    <name evidence="3" type="ORF">Pan97_00930</name>
</gene>
<dbReference type="RefSeq" id="WP_144969697.1">
    <property type="nucleotide sequence ID" value="NZ_CP036289.1"/>
</dbReference>
<dbReference type="EMBL" id="CP036289">
    <property type="protein sequence ID" value="QDU73126.1"/>
    <property type="molecule type" value="Genomic_DNA"/>
</dbReference>
<organism evidence="3 4">
    <name type="scientific">Bremerella volcania</name>
    <dbReference type="NCBI Taxonomy" id="2527984"/>
    <lineage>
        <taxon>Bacteria</taxon>
        <taxon>Pseudomonadati</taxon>
        <taxon>Planctomycetota</taxon>
        <taxon>Planctomycetia</taxon>
        <taxon>Pirellulales</taxon>
        <taxon>Pirellulaceae</taxon>
        <taxon>Bremerella</taxon>
    </lineage>
</organism>
<evidence type="ECO:0000256" key="1">
    <source>
        <dbReference type="SAM" id="Phobius"/>
    </source>
</evidence>
<name>A0A518C1M5_9BACT</name>
<keyword evidence="1" id="KW-0472">Membrane</keyword>
<feature type="transmembrane region" description="Helical" evidence="1">
    <location>
        <begin position="12"/>
        <end position="36"/>
    </location>
</feature>
<keyword evidence="1" id="KW-1133">Transmembrane helix</keyword>
<dbReference type="InterPro" id="IPR012902">
    <property type="entry name" value="N_methyl_site"/>
</dbReference>
<protein>
    <recommendedName>
        <fullName evidence="2">DUF1559 domain-containing protein</fullName>
    </recommendedName>
</protein>